<dbReference type="AlphaFoldDB" id="A0AAW6A232"/>
<gene>
    <name evidence="1" type="ORF">PL707_09145</name>
</gene>
<reference evidence="1" key="1">
    <citation type="submission" date="2023-01" db="EMBL/GenBank/DDBJ databases">
        <title>Human gut microbiome strain richness.</title>
        <authorList>
            <person name="Chen-Liaw A."/>
        </authorList>
    </citation>
    <scope>NUCLEOTIDE SEQUENCE</scope>
    <source>
        <strain evidence="1">BSD2780120875st1_E5_BSD2780120875b_170604</strain>
    </source>
</reference>
<name>A0AAW6A232_9BIFI</name>
<dbReference type="Proteomes" id="UP001211105">
    <property type="component" value="Unassembled WGS sequence"/>
</dbReference>
<dbReference type="RefSeq" id="WP_195224228.1">
    <property type="nucleotide sequence ID" value="NZ_JADMXZ010000010.1"/>
</dbReference>
<accession>A0AAW6A232</accession>
<dbReference type="EMBL" id="JAQKGX010000009">
    <property type="protein sequence ID" value="MDB1162423.1"/>
    <property type="molecule type" value="Genomic_DNA"/>
</dbReference>
<sequence length="97" mass="11001">MCPIWERTFSDIPERTQLLLWRSSDIWYAMLAVCEGNIRADLGASDGRLRLRASTNAMGFTRLDGMLGVTAVSDDPYRAIHECVRAAVTRTHIRMRS</sequence>
<evidence type="ECO:0000313" key="1">
    <source>
        <dbReference type="EMBL" id="MDB1162423.1"/>
    </source>
</evidence>
<comment type="caution">
    <text evidence="1">The sequence shown here is derived from an EMBL/GenBank/DDBJ whole genome shotgun (WGS) entry which is preliminary data.</text>
</comment>
<evidence type="ECO:0000313" key="2">
    <source>
        <dbReference type="Proteomes" id="UP001211105"/>
    </source>
</evidence>
<proteinExistence type="predicted"/>
<protein>
    <submittedName>
        <fullName evidence="1">Uncharacterized protein</fullName>
    </submittedName>
</protein>
<organism evidence="1 2">
    <name type="scientific">Bifidobacterium catenulatum</name>
    <dbReference type="NCBI Taxonomy" id="1686"/>
    <lineage>
        <taxon>Bacteria</taxon>
        <taxon>Bacillati</taxon>
        <taxon>Actinomycetota</taxon>
        <taxon>Actinomycetes</taxon>
        <taxon>Bifidobacteriales</taxon>
        <taxon>Bifidobacteriaceae</taxon>
        <taxon>Bifidobacterium</taxon>
    </lineage>
</organism>